<dbReference type="AlphaFoldDB" id="A0A0K2UZP5"/>
<proteinExistence type="predicted"/>
<reference evidence="1" key="1">
    <citation type="submission" date="2014-05" db="EMBL/GenBank/DDBJ databases">
        <authorList>
            <person name="Chronopoulou M."/>
        </authorList>
    </citation>
    <scope>NUCLEOTIDE SEQUENCE</scope>
    <source>
        <tissue evidence="1">Whole organism</tissue>
    </source>
</reference>
<accession>A0A0K2UZP5</accession>
<protein>
    <submittedName>
        <fullName evidence="1">Uncharacterized protein</fullName>
    </submittedName>
</protein>
<name>A0A0K2UZP5_LEPSM</name>
<dbReference type="EMBL" id="HACA01025835">
    <property type="protein sequence ID" value="CDW43196.1"/>
    <property type="molecule type" value="Transcribed_RNA"/>
</dbReference>
<sequence>MSVIEASDSCRMRYMHQTH</sequence>
<evidence type="ECO:0000313" key="1">
    <source>
        <dbReference type="EMBL" id="CDW43196.1"/>
    </source>
</evidence>
<organism evidence="1">
    <name type="scientific">Lepeophtheirus salmonis</name>
    <name type="common">Salmon louse</name>
    <name type="synonym">Caligus salmonis</name>
    <dbReference type="NCBI Taxonomy" id="72036"/>
    <lineage>
        <taxon>Eukaryota</taxon>
        <taxon>Metazoa</taxon>
        <taxon>Ecdysozoa</taxon>
        <taxon>Arthropoda</taxon>
        <taxon>Crustacea</taxon>
        <taxon>Multicrustacea</taxon>
        <taxon>Hexanauplia</taxon>
        <taxon>Copepoda</taxon>
        <taxon>Siphonostomatoida</taxon>
        <taxon>Caligidae</taxon>
        <taxon>Lepeophtheirus</taxon>
    </lineage>
</organism>